<evidence type="ECO:0000313" key="2">
    <source>
        <dbReference type="Proteomes" id="UP000673975"/>
    </source>
</evidence>
<dbReference type="PANTHER" id="PTHR17985:SF8">
    <property type="entry name" value="TRANSPORT AND GOLGI ORGANIZATION PROTEIN 2 HOMOLOG"/>
    <property type="match status" value="1"/>
</dbReference>
<reference evidence="1" key="1">
    <citation type="submission" date="2021-02" db="EMBL/GenBank/DDBJ databases">
        <title>Natronogracilivirga saccharolytica gen. nov. sp. nov. a new anaerobic, haloalkiliphilic carbohydrate-fermenting bacterium from soda lake and proposing of Cyclonatronumiaceae fam. nov. in the phylum Balneolaeota.</title>
        <authorList>
            <person name="Zhilina T.N."/>
            <person name="Sorokin D.Y."/>
            <person name="Zavarzina D.G."/>
            <person name="Toshchakov S.V."/>
            <person name="Kublanov I.V."/>
        </authorList>
    </citation>
    <scope>NUCLEOTIDE SEQUENCE</scope>
    <source>
        <strain evidence="1">Z-1702</strain>
    </source>
</reference>
<organism evidence="1 2">
    <name type="scientific">Natronogracilivirga saccharolytica</name>
    <dbReference type="NCBI Taxonomy" id="2812953"/>
    <lineage>
        <taxon>Bacteria</taxon>
        <taxon>Pseudomonadati</taxon>
        <taxon>Balneolota</taxon>
        <taxon>Balneolia</taxon>
        <taxon>Balneolales</taxon>
        <taxon>Cyclonatronaceae</taxon>
        <taxon>Natronogracilivirga</taxon>
    </lineage>
</organism>
<sequence>MCTITFLPTGAGSYLLASNRDEQKSRPSSTEPLQHNVSGIQCVWPVDRQAGGTWIAANETGAAFALMNDYQSRQHASGSDTSSRGVIIPEIADCSSPDQVAERFADSDPLKHLSFQPFRLLMADSRNGVTMWHFDGQALQRSHQGYGAGIWVSAGKEESKIRNGRRQLFEDFLGRSYKNNLGRIMDLHTTQNGLKQPDDINEGNPDLFGFSMELEHVRTVSSTIVEFVPDNVAGKRKSGSLKMHFMPGRPDPQKKWQTRVLD</sequence>
<dbReference type="Pfam" id="PF05742">
    <property type="entry name" value="TANGO2"/>
    <property type="match status" value="1"/>
</dbReference>
<dbReference type="InterPro" id="IPR008551">
    <property type="entry name" value="TANGO2"/>
</dbReference>
<evidence type="ECO:0000313" key="1">
    <source>
        <dbReference type="EMBL" id="MBP3191192.1"/>
    </source>
</evidence>
<protein>
    <submittedName>
        <fullName evidence="1">NRDE family protein</fullName>
    </submittedName>
</protein>
<dbReference type="AlphaFoldDB" id="A0A8J7UU71"/>
<accession>A0A8J7UU71</accession>
<proteinExistence type="predicted"/>
<dbReference type="Proteomes" id="UP000673975">
    <property type="component" value="Unassembled WGS sequence"/>
</dbReference>
<comment type="caution">
    <text evidence="1">The sequence shown here is derived from an EMBL/GenBank/DDBJ whole genome shotgun (WGS) entry which is preliminary data.</text>
</comment>
<dbReference type="EMBL" id="JAFIDN010000001">
    <property type="protein sequence ID" value="MBP3191192.1"/>
    <property type="molecule type" value="Genomic_DNA"/>
</dbReference>
<keyword evidence="2" id="KW-1185">Reference proteome</keyword>
<dbReference type="RefSeq" id="WP_210509457.1">
    <property type="nucleotide sequence ID" value="NZ_JAFIDN010000001.1"/>
</dbReference>
<gene>
    <name evidence="1" type="ORF">NATSA_00805</name>
</gene>
<dbReference type="PANTHER" id="PTHR17985">
    <property type="entry name" value="SER/THR-RICH PROTEIN T10 IN DGCR REGION"/>
    <property type="match status" value="1"/>
</dbReference>
<name>A0A8J7UU71_9BACT</name>